<proteinExistence type="predicted"/>
<dbReference type="AlphaFoldDB" id="A0A7R8UU39"/>
<keyword evidence="2" id="KW-1185">Reference proteome</keyword>
<sequence>MRIQLYENSTESGVANPPLKGAIWRVPILMGYIWTNRWAPSIDLKRRAPPLKPRPPGFKLPNPVSSNIY</sequence>
<reference evidence="1 2" key="1">
    <citation type="submission" date="2020-11" db="EMBL/GenBank/DDBJ databases">
        <authorList>
            <person name="Wallbank WR R."/>
            <person name="Pardo Diaz C."/>
            <person name="Kozak K."/>
            <person name="Martin S."/>
            <person name="Jiggins C."/>
            <person name="Moest M."/>
            <person name="Warren A I."/>
            <person name="Generalovic N T."/>
            <person name="Byers J.R.P. K."/>
            <person name="Montejo-Kovacevich G."/>
            <person name="Yen C E."/>
        </authorList>
    </citation>
    <scope>NUCLEOTIDE SEQUENCE [LARGE SCALE GENOMIC DNA]</scope>
</reference>
<gene>
    <name evidence="1" type="ORF">HERILL_LOCUS9756</name>
</gene>
<dbReference type="Proteomes" id="UP000594454">
    <property type="component" value="Chromosome 4"/>
</dbReference>
<evidence type="ECO:0000313" key="2">
    <source>
        <dbReference type="Proteomes" id="UP000594454"/>
    </source>
</evidence>
<accession>A0A7R8UU39</accession>
<protein>
    <submittedName>
        <fullName evidence="1">Uncharacterized protein</fullName>
    </submittedName>
</protein>
<dbReference type="EMBL" id="LR899012">
    <property type="protein sequence ID" value="CAD7087027.1"/>
    <property type="molecule type" value="Genomic_DNA"/>
</dbReference>
<dbReference type="InParanoid" id="A0A7R8UU39"/>
<evidence type="ECO:0000313" key="1">
    <source>
        <dbReference type="EMBL" id="CAD7087027.1"/>
    </source>
</evidence>
<name>A0A7R8UU39_HERIL</name>
<organism evidence="1 2">
    <name type="scientific">Hermetia illucens</name>
    <name type="common">Black soldier fly</name>
    <dbReference type="NCBI Taxonomy" id="343691"/>
    <lineage>
        <taxon>Eukaryota</taxon>
        <taxon>Metazoa</taxon>
        <taxon>Ecdysozoa</taxon>
        <taxon>Arthropoda</taxon>
        <taxon>Hexapoda</taxon>
        <taxon>Insecta</taxon>
        <taxon>Pterygota</taxon>
        <taxon>Neoptera</taxon>
        <taxon>Endopterygota</taxon>
        <taxon>Diptera</taxon>
        <taxon>Brachycera</taxon>
        <taxon>Stratiomyomorpha</taxon>
        <taxon>Stratiomyidae</taxon>
        <taxon>Hermetiinae</taxon>
        <taxon>Hermetia</taxon>
    </lineage>
</organism>